<dbReference type="AlphaFoldDB" id="A0A8J5HND7"/>
<keyword evidence="10" id="KW-0449">Lipoprotein</keyword>
<feature type="active site" evidence="11">
    <location>
        <position position="124"/>
    </location>
</feature>
<keyword evidence="7 12" id="KW-0378">Hydrolase</keyword>
<proteinExistence type="inferred from homology"/>
<evidence type="ECO:0000256" key="14">
    <source>
        <dbReference type="SAM" id="SignalP"/>
    </source>
</evidence>
<feature type="compositionally biased region" description="Polar residues" evidence="13">
    <location>
        <begin position="483"/>
        <end position="497"/>
    </location>
</feature>
<keyword evidence="6 12" id="KW-0064">Aspartyl protease</keyword>
<dbReference type="PROSITE" id="PS51767">
    <property type="entry name" value="PEPTIDASE_A1"/>
    <property type="match status" value="1"/>
</dbReference>
<dbReference type="InterPro" id="IPR001461">
    <property type="entry name" value="Aspartic_peptidase_A1"/>
</dbReference>
<feature type="active site" evidence="11">
    <location>
        <position position="341"/>
    </location>
</feature>
<dbReference type="SUPFAM" id="SSF50630">
    <property type="entry name" value="Acid proteases"/>
    <property type="match status" value="1"/>
</dbReference>
<evidence type="ECO:0000259" key="15">
    <source>
        <dbReference type="PROSITE" id="PS51767"/>
    </source>
</evidence>
<dbReference type="PROSITE" id="PS00141">
    <property type="entry name" value="ASP_PROTEASE"/>
    <property type="match status" value="1"/>
</dbReference>
<comment type="subcellular location">
    <subcellularLocation>
        <location evidence="1">Cell membrane</location>
        <topology evidence="1">Lipid-anchor</topology>
    </subcellularLocation>
</comment>
<evidence type="ECO:0000256" key="11">
    <source>
        <dbReference type="PIRSR" id="PIRSR601461-1"/>
    </source>
</evidence>
<dbReference type="GO" id="GO:0005886">
    <property type="term" value="C:plasma membrane"/>
    <property type="evidence" value="ECO:0007669"/>
    <property type="project" value="UniProtKB-SubCell"/>
</dbReference>
<dbReference type="InterPro" id="IPR032861">
    <property type="entry name" value="TAXi_N"/>
</dbReference>
<evidence type="ECO:0000313" key="16">
    <source>
        <dbReference type="EMBL" id="KAG6529721.1"/>
    </source>
</evidence>
<comment type="similarity">
    <text evidence="2 12">Belongs to the peptidase A1 family.</text>
</comment>
<feature type="domain" description="Peptidase A1" evidence="15">
    <location>
        <begin position="106"/>
        <end position="458"/>
    </location>
</feature>
<evidence type="ECO:0000256" key="8">
    <source>
        <dbReference type="ARBA" id="ARBA00023136"/>
    </source>
</evidence>
<dbReference type="Proteomes" id="UP000734854">
    <property type="component" value="Unassembled WGS sequence"/>
</dbReference>
<evidence type="ECO:0000256" key="10">
    <source>
        <dbReference type="ARBA" id="ARBA00023288"/>
    </source>
</evidence>
<gene>
    <name evidence="16" type="ORF">ZIOFF_011934</name>
</gene>
<keyword evidence="4 12" id="KW-0645">Protease</keyword>
<keyword evidence="17" id="KW-1185">Reference proteome</keyword>
<evidence type="ECO:0000256" key="4">
    <source>
        <dbReference type="ARBA" id="ARBA00022670"/>
    </source>
</evidence>
<dbReference type="PANTHER" id="PTHR13683:SF232">
    <property type="entry name" value="OS09G0542100 PROTEIN"/>
    <property type="match status" value="1"/>
</dbReference>
<accession>A0A8J5HND7</accession>
<feature type="compositionally biased region" description="Low complexity" evidence="13">
    <location>
        <begin position="498"/>
        <end position="510"/>
    </location>
</feature>
<evidence type="ECO:0000256" key="12">
    <source>
        <dbReference type="RuleBase" id="RU000454"/>
    </source>
</evidence>
<feature type="signal peptide" evidence="14">
    <location>
        <begin position="1"/>
        <end position="27"/>
    </location>
</feature>
<evidence type="ECO:0000256" key="7">
    <source>
        <dbReference type="ARBA" id="ARBA00022801"/>
    </source>
</evidence>
<keyword evidence="9" id="KW-0325">Glycoprotein</keyword>
<reference evidence="16 17" key="1">
    <citation type="submission" date="2020-08" db="EMBL/GenBank/DDBJ databases">
        <title>Plant Genome Project.</title>
        <authorList>
            <person name="Zhang R.-G."/>
        </authorList>
    </citation>
    <scope>NUCLEOTIDE SEQUENCE [LARGE SCALE GENOMIC DNA]</scope>
    <source>
        <tissue evidence="16">Rhizome</tissue>
    </source>
</reference>
<dbReference type="PANTHER" id="PTHR13683">
    <property type="entry name" value="ASPARTYL PROTEASES"/>
    <property type="match status" value="1"/>
</dbReference>
<dbReference type="EMBL" id="JACMSC010000003">
    <property type="protein sequence ID" value="KAG6529721.1"/>
    <property type="molecule type" value="Genomic_DNA"/>
</dbReference>
<evidence type="ECO:0000256" key="9">
    <source>
        <dbReference type="ARBA" id="ARBA00023180"/>
    </source>
</evidence>
<evidence type="ECO:0000256" key="1">
    <source>
        <dbReference type="ARBA" id="ARBA00004193"/>
    </source>
</evidence>
<feature type="region of interest" description="Disordered" evidence="13">
    <location>
        <begin position="469"/>
        <end position="510"/>
    </location>
</feature>
<protein>
    <recommendedName>
        <fullName evidence="15">Peptidase A1 domain-containing protein</fullName>
    </recommendedName>
</protein>
<name>A0A8J5HND7_ZINOF</name>
<dbReference type="Pfam" id="PF14543">
    <property type="entry name" value="TAXi_N"/>
    <property type="match status" value="1"/>
</dbReference>
<dbReference type="PRINTS" id="PR00792">
    <property type="entry name" value="PEPSIN"/>
</dbReference>
<dbReference type="Pfam" id="PF14541">
    <property type="entry name" value="TAXi_C"/>
    <property type="match status" value="1"/>
</dbReference>
<evidence type="ECO:0000313" key="17">
    <source>
        <dbReference type="Proteomes" id="UP000734854"/>
    </source>
</evidence>
<dbReference type="InterPro" id="IPR021109">
    <property type="entry name" value="Peptidase_aspartic_dom_sf"/>
</dbReference>
<dbReference type="GO" id="GO:0006508">
    <property type="term" value="P:proteolysis"/>
    <property type="evidence" value="ECO:0007669"/>
    <property type="project" value="UniProtKB-KW"/>
</dbReference>
<sequence length="544" mass="58466">MASASSAAAGAGVLLLLASFLVPAADAAGIGFEFHHRFSDRVREWAEARAVPGVWWPEKDTVEYYDALADHDRALRGRSLASGDGSVLSFADSNATLRISSLGFLHYAFVELGTPNLTFFVALDTGSDLFWVPCDCRQCSSVTLQVQRRGCFSCSELELQQNGEFNTYSSSNSSTSQKVFCNNTLCDQPNACTSATNSCPYQVDYLSANTSSSGVLVEDTLYLMTEGPSPQVVEAPIVFGCGNNQTGSFLDGAAPNGLFGLGLDRISVPSILASRGFTSDSFSMCFGSRGIGRINFGDKGSSDQQETPLVMNSRHPTYIINITEIFVGTTSINIGFPAIVDSGTSFTSLSDPMYTLITQSFNAQVQERRINVASNFTFEYCYELNTTQTSIFLPEINFTTNGGSVFAINHPIILLRSQTMVAYCLAIVNLDGINIFGQNFLTGLHVVFDRERRILGWKNSDCFTENTSTLASSPAPVQVHAPASSSSSGGFTQEATNSGGNSSQVPTSSSSDSLHLKTMSSFSTAILMLSLAFVWQSFLGNTTP</sequence>
<comment type="caution">
    <text evidence="16">The sequence shown here is derived from an EMBL/GenBank/DDBJ whole genome shotgun (WGS) entry which is preliminary data.</text>
</comment>
<dbReference type="InterPro" id="IPR033121">
    <property type="entry name" value="PEPTIDASE_A1"/>
</dbReference>
<dbReference type="FunFam" id="2.40.70.10:FF:000014">
    <property type="entry name" value="Aspartyl protease family protein 1"/>
    <property type="match status" value="1"/>
</dbReference>
<evidence type="ECO:0000256" key="6">
    <source>
        <dbReference type="ARBA" id="ARBA00022750"/>
    </source>
</evidence>
<keyword evidence="8" id="KW-0472">Membrane</keyword>
<evidence type="ECO:0000256" key="13">
    <source>
        <dbReference type="SAM" id="MobiDB-lite"/>
    </source>
</evidence>
<evidence type="ECO:0000256" key="3">
    <source>
        <dbReference type="ARBA" id="ARBA00022475"/>
    </source>
</evidence>
<evidence type="ECO:0000256" key="2">
    <source>
        <dbReference type="ARBA" id="ARBA00007447"/>
    </source>
</evidence>
<dbReference type="FunFam" id="2.40.70.10:FF:000012">
    <property type="entry name" value="Aspartyl protease family protein 1"/>
    <property type="match status" value="1"/>
</dbReference>
<evidence type="ECO:0000256" key="5">
    <source>
        <dbReference type="ARBA" id="ARBA00022729"/>
    </source>
</evidence>
<dbReference type="GO" id="GO:0004190">
    <property type="term" value="F:aspartic-type endopeptidase activity"/>
    <property type="evidence" value="ECO:0007669"/>
    <property type="project" value="UniProtKB-KW"/>
</dbReference>
<feature type="chain" id="PRO_5035250911" description="Peptidase A1 domain-containing protein" evidence="14">
    <location>
        <begin position="28"/>
        <end position="544"/>
    </location>
</feature>
<keyword evidence="5 14" id="KW-0732">Signal</keyword>
<keyword evidence="3" id="KW-1003">Cell membrane</keyword>
<dbReference type="InterPro" id="IPR001969">
    <property type="entry name" value="Aspartic_peptidase_AS"/>
</dbReference>
<organism evidence="16 17">
    <name type="scientific">Zingiber officinale</name>
    <name type="common">Ginger</name>
    <name type="synonym">Amomum zingiber</name>
    <dbReference type="NCBI Taxonomy" id="94328"/>
    <lineage>
        <taxon>Eukaryota</taxon>
        <taxon>Viridiplantae</taxon>
        <taxon>Streptophyta</taxon>
        <taxon>Embryophyta</taxon>
        <taxon>Tracheophyta</taxon>
        <taxon>Spermatophyta</taxon>
        <taxon>Magnoliopsida</taxon>
        <taxon>Liliopsida</taxon>
        <taxon>Zingiberales</taxon>
        <taxon>Zingiberaceae</taxon>
        <taxon>Zingiber</taxon>
    </lineage>
</organism>
<dbReference type="Gene3D" id="2.40.70.10">
    <property type="entry name" value="Acid Proteases"/>
    <property type="match status" value="2"/>
</dbReference>
<dbReference type="InterPro" id="IPR032799">
    <property type="entry name" value="TAXi_C"/>
</dbReference>